<dbReference type="Gene3D" id="1.10.579.10">
    <property type="entry name" value="DNA Cyclobutane Dipyrimidine Photolyase, subunit A, domain 3"/>
    <property type="match status" value="1"/>
</dbReference>
<reference evidence="1" key="1">
    <citation type="journal article" date="2024" name="Antonie Van Leeuwenhoek">
        <title>Bradyrhizobium ontarionense sp. nov., a novel bacterial symbiont isolated from Aeschynomene indica (Indian jointvetch), harbours photosynthesis, nitrogen fixation and nitrous oxide (N2O) reductase genes.</title>
        <authorList>
            <person name="Bromfield E.S.P."/>
            <person name="Cloutier S."/>
        </authorList>
    </citation>
    <scope>NUCLEOTIDE SEQUENCE</scope>
    <source>
        <strain evidence="1">A19</strain>
    </source>
</reference>
<keyword evidence="2" id="KW-1185">Reference proteome</keyword>
<dbReference type="Gene3D" id="3.40.50.620">
    <property type="entry name" value="HUPs"/>
    <property type="match status" value="1"/>
</dbReference>
<accession>A0ABY3RH86</accession>
<dbReference type="Pfam" id="PF04244">
    <property type="entry name" value="DPRP"/>
    <property type="match status" value="1"/>
</dbReference>
<dbReference type="InterPro" id="IPR007357">
    <property type="entry name" value="PhrB-like"/>
</dbReference>
<dbReference type="Proteomes" id="UP001431010">
    <property type="component" value="Chromosome"/>
</dbReference>
<dbReference type="InterPro" id="IPR052551">
    <property type="entry name" value="UV-DNA_repair_photolyase"/>
</dbReference>
<protein>
    <submittedName>
        <fullName evidence="1">Cryptochrome/photolyase family protein</fullName>
    </submittedName>
</protein>
<sequence>MANANHVRHLVVVLGDQLDADSAAFDGFDPAEDAVLQMEVTEEASYVPQHKMRIAFFFSAMRHFRADLEGRGRNVHYVQLDDPANTGSLEREIARHQAALQPVATIVLEPGDWRVRETLRRLPQPIEFRPDRHFLCTADEFDAFTERHPRPIMETFYRAMRRKTGLLIDESGRPVGGSWNYDAENRKGFGKARRPPIPVSKGFAPDAITRDVIKLVASRFANSPGRLDRFDLPVSRVDALTELSNFVAWRLPLFGTYQDAMLTDEPFLYHSRLSGALNLHMLDPREVVEAIIANRNAPLNALEGFVRQIIGWREFVRGIYWQRMPDYAEENALDASLPMPRFYWTGETEMRCLAQAIGHTIDHAYAHHIERLMVLGLFAMLLGVRPYDVHVWHMSMFHDAVDWVSLPNTLGMSQHGDGGVVGTKPYAASGHYIDRMSDHCRNCRYDPKQATGDRACPFTTLYWAFLAKHRRRFAGNGRMRNQYVNLERRSAAEIRAIRSQADAITAALV</sequence>
<gene>
    <name evidence="1" type="ORF">LQG66_11290</name>
</gene>
<evidence type="ECO:0000313" key="2">
    <source>
        <dbReference type="Proteomes" id="UP001431010"/>
    </source>
</evidence>
<dbReference type="Gene3D" id="1.10.10.1710">
    <property type="entry name" value="Deoxyribodipyrimidine photolyase-related"/>
    <property type="match status" value="1"/>
</dbReference>
<dbReference type="PANTHER" id="PTHR38657:SF1">
    <property type="entry name" value="SLR1343 PROTEIN"/>
    <property type="match status" value="1"/>
</dbReference>
<dbReference type="Gene3D" id="1.25.40.80">
    <property type="match status" value="1"/>
</dbReference>
<dbReference type="InterPro" id="IPR014729">
    <property type="entry name" value="Rossmann-like_a/b/a_fold"/>
</dbReference>
<dbReference type="SUPFAM" id="SSF48173">
    <property type="entry name" value="Cryptochrome/photolyase FAD-binding domain"/>
    <property type="match status" value="1"/>
</dbReference>
<name>A0ABY3RH86_9BRAD</name>
<dbReference type="EMBL" id="CP088156">
    <property type="protein sequence ID" value="UFZ06841.1"/>
    <property type="molecule type" value="Genomic_DNA"/>
</dbReference>
<evidence type="ECO:0000313" key="1">
    <source>
        <dbReference type="EMBL" id="UFZ06841.1"/>
    </source>
</evidence>
<dbReference type="InterPro" id="IPR036134">
    <property type="entry name" value="Crypto/Photolyase_FAD-like_sf"/>
</dbReference>
<dbReference type="PANTHER" id="PTHR38657">
    <property type="entry name" value="SLR1343 PROTEIN"/>
    <property type="match status" value="1"/>
</dbReference>
<dbReference type="RefSeq" id="WP_231326297.1">
    <property type="nucleotide sequence ID" value="NZ_CP088156.1"/>
</dbReference>
<organism evidence="1 2">
    <name type="scientific">Bradyrhizobium ontarionense</name>
    <dbReference type="NCBI Taxonomy" id="2898149"/>
    <lineage>
        <taxon>Bacteria</taxon>
        <taxon>Pseudomonadati</taxon>
        <taxon>Pseudomonadota</taxon>
        <taxon>Alphaproteobacteria</taxon>
        <taxon>Hyphomicrobiales</taxon>
        <taxon>Nitrobacteraceae</taxon>
        <taxon>Bradyrhizobium</taxon>
    </lineage>
</organism>
<proteinExistence type="predicted"/>